<dbReference type="AlphaFoldDB" id="A0A0Q3S5D1"/>
<evidence type="ECO:0000313" key="3">
    <source>
        <dbReference type="EnsemblPlants" id="KQK20346"/>
    </source>
</evidence>
<dbReference type="InParanoid" id="A0A0Q3S5D1"/>
<dbReference type="EnsemblPlants" id="KQK20346">
    <property type="protein sequence ID" value="KQK20346"/>
    <property type="gene ID" value="BRADI_1g54055v3"/>
</dbReference>
<feature type="region of interest" description="Disordered" evidence="1">
    <location>
        <begin position="14"/>
        <end position="39"/>
    </location>
</feature>
<evidence type="ECO:0000313" key="4">
    <source>
        <dbReference type="Proteomes" id="UP000008810"/>
    </source>
</evidence>
<dbReference type="OrthoDB" id="684339at2759"/>
<reference evidence="2" key="2">
    <citation type="submission" date="2017-06" db="EMBL/GenBank/DDBJ databases">
        <title>WGS assembly of Brachypodium distachyon.</title>
        <authorList>
            <consortium name="The International Brachypodium Initiative"/>
            <person name="Lucas S."/>
            <person name="Harmon-Smith M."/>
            <person name="Lail K."/>
            <person name="Tice H."/>
            <person name="Grimwood J."/>
            <person name="Bruce D."/>
            <person name="Barry K."/>
            <person name="Shu S."/>
            <person name="Lindquist E."/>
            <person name="Wang M."/>
            <person name="Pitluck S."/>
            <person name="Vogel J.P."/>
            <person name="Garvin D.F."/>
            <person name="Mockler T.C."/>
            <person name="Schmutz J."/>
            <person name="Rokhsar D."/>
            <person name="Bevan M.W."/>
        </authorList>
    </citation>
    <scope>NUCLEOTIDE SEQUENCE</scope>
    <source>
        <strain evidence="2">Bd21</strain>
    </source>
</reference>
<accession>A0A0Q3S5D1</accession>
<dbReference type="Gramene" id="KQK20346">
    <property type="protein sequence ID" value="KQK20346"/>
    <property type="gene ID" value="BRADI_1g54055v3"/>
</dbReference>
<evidence type="ECO:0000256" key="1">
    <source>
        <dbReference type="SAM" id="MobiDB-lite"/>
    </source>
</evidence>
<dbReference type="EMBL" id="CM000880">
    <property type="protein sequence ID" value="KQK20346.2"/>
    <property type="molecule type" value="Genomic_DNA"/>
</dbReference>
<organism evidence="2">
    <name type="scientific">Brachypodium distachyon</name>
    <name type="common">Purple false brome</name>
    <name type="synonym">Trachynia distachya</name>
    <dbReference type="NCBI Taxonomy" id="15368"/>
    <lineage>
        <taxon>Eukaryota</taxon>
        <taxon>Viridiplantae</taxon>
        <taxon>Streptophyta</taxon>
        <taxon>Embryophyta</taxon>
        <taxon>Tracheophyta</taxon>
        <taxon>Spermatophyta</taxon>
        <taxon>Magnoliopsida</taxon>
        <taxon>Liliopsida</taxon>
        <taxon>Poales</taxon>
        <taxon>Poaceae</taxon>
        <taxon>BOP clade</taxon>
        <taxon>Pooideae</taxon>
        <taxon>Stipodae</taxon>
        <taxon>Brachypodieae</taxon>
        <taxon>Brachypodium</taxon>
    </lineage>
</organism>
<sequence length="123" mass="14460">MKDVWDLSQIWSNTVSPASTSPSSIDAISHRGRPNPEKRADSGRLLYTWWGVWKERNRRVFRNVALPPLEVAHLVWEDIRVPPWNFLYSASLSNRMTGINRLFVKKRKMLSHFISLEKIRCRV</sequence>
<proteinExistence type="predicted"/>
<reference evidence="3" key="3">
    <citation type="submission" date="2018-08" db="UniProtKB">
        <authorList>
            <consortium name="EnsemblPlants"/>
        </authorList>
    </citation>
    <scope>IDENTIFICATION</scope>
    <source>
        <strain evidence="3">cv. Bd21</strain>
    </source>
</reference>
<dbReference type="Proteomes" id="UP000008810">
    <property type="component" value="Chromosome 1"/>
</dbReference>
<keyword evidence="4" id="KW-1185">Reference proteome</keyword>
<name>A0A0Q3S5D1_BRADI</name>
<evidence type="ECO:0000313" key="2">
    <source>
        <dbReference type="EMBL" id="KQK20346.2"/>
    </source>
</evidence>
<gene>
    <name evidence="2" type="ORF">BRADI_1g54055v3</name>
</gene>
<reference evidence="2 3" key="1">
    <citation type="journal article" date="2010" name="Nature">
        <title>Genome sequencing and analysis of the model grass Brachypodium distachyon.</title>
        <authorList>
            <consortium name="International Brachypodium Initiative"/>
        </authorList>
    </citation>
    <scope>NUCLEOTIDE SEQUENCE [LARGE SCALE GENOMIC DNA]</scope>
    <source>
        <strain evidence="2 3">Bd21</strain>
    </source>
</reference>
<protein>
    <submittedName>
        <fullName evidence="2 3">Uncharacterized protein</fullName>
    </submittedName>
</protein>
<feature type="compositionally biased region" description="Polar residues" evidence="1">
    <location>
        <begin position="14"/>
        <end position="26"/>
    </location>
</feature>